<keyword evidence="1" id="KW-0472">Membrane</keyword>
<sequence length="138" mass="15777">MKKDDFILLLAGLGGAGGIIALSIPLVLAFMQPKPVKLTGSPESFTFDYPHGEFAGERSWSQIGKGIWRETLPHGRNFTKFKEIRRTNFGRCKATIVEREDAPNFKIFIADRDCEKQWLYYQVGNEEWQFMGVMKSVK</sequence>
<dbReference type="Proteomes" id="UP000669060">
    <property type="component" value="Unassembled WGS sequence"/>
</dbReference>
<feature type="transmembrane region" description="Helical" evidence="1">
    <location>
        <begin position="6"/>
        <end position="31"/>
    </location>
</feature>
<evidence type="ECO:0000313" key="2">
    <source>
        <dbReference type="EMBL" id="MBO3273682.1"/>
    </source>
</evidence>
<accession>A0ABS3TJ59</accession>
<name>A0ABS3TJ59_9PSED</name>
<evidence type="ECO:0000256" key="1">
    <source>
        <dbReference type="SAM" id="Phobius"/>
    </source>
</evidence>
<keyword evidence="3" id="KW-1185">Reference proteome</keyword>
<reference evidence="2 3" key="1">
    <citation type="submission" date="2020-12" db="EMBL/GenBank/DDBJ databases">
        <title>Pseudomonas schmalbachii sp. nov. isolated from millipede gut.</title>
        <authorList>
            <person name="Shelomi M."/>
        </authorList>
    </citation>
    <scope>NUCLEOTIDE SEQUENCE [LARGE SCALE GENOMIC DNA]</scope>
    <source>
        <strain evidence="2 3">Milli4</strain>
    </source>
</reference>
<keyword evidence="1" id="KW-0812">Transmembrane</keyword>
<evidence type="ECO:0000313" key="3">
    <source>
        <dbReference type="Proteomes" id="UP000669060"/>
    </source>
</evidence>
<dbReference type="RefSeq" id="WP_208311515.1">
    <property type="nucleotide sequence ID" value="NZ_JAELYA010000001.1"/>
</dbReference>
<dbReference type="EMBL" id="JAELYA010000001">
    <property type="protein sequence ID" value="MBO3273682.1"/>
    <property type="molecule type" value="Genomic_DNA"/>
</dbReference>
<comment type="caution">
    <text evidence="2">The sequence shown here is derived from an EMBL/GenBank/DDBJ whole genome shotgun (WGS) entry which is preliminary data.</text>
</comment>
<proteinExistence type="predicted"/>
<protein>
    <recommendedName>
        <fullName evidence="4">Transmembrane protein</fullName>
    </recommendedName>
</protein>
<organism evidence="2 3">
    <name type="scientific">Pseudomonas schmalbachii</name>
    <dbReference type="NCBI Taxonomy" id="2816993"/>
    <lineage>
        <taxon>Bacteria</taxon>
        <taxon>Pseudomonadati</taxon>
        <taxon>Pseudomonadota</taxon>
        <taxon>Gammaproteobacteria</taxon>
        <taxon>Pseudomonadales</taxon>
        <taxon>Pseudomonadaceae</taxon>
        <taxon>Pseudomonas</taxon>
    </lineage>
</organism>
<evidence type="ECO:0008006" key="4">
    <source>
        <dbReference type="Google" id="ProtNLM"/>
    </source>
</evidence>
<gene>
    <name evidence="2" type="ORF">JFY56_00400</name>
</gene>
<keyword evidence="1" id="KW-1133">Transmembrane helix</keyword>